<gene>
    <name evidence="7" type="ORF">H920_14532</name>
</gene>
<dbReference type="GO" id="GO:0016020">
    <property type="term" value="C:membrane"/>
    <property type="evidence" value="ECO:0007669"/>
    <property type="project" value="UniProtKB-SubCell"/>
</dbReference>
<dbReference type="GO" id="GO:0031267">
    <property type="term" value="F:small GTPase binding"/>
    <property type="evidence" value="ECO:0007669"/>
    <property type="project" value="InterPro"/>
</dbReference>
<dbReference type="PANTHER" id="PTHR12422">
    <property type="entry name" value="GH09096P"/>
    <property type="match status" value="1"/>
</dbReference>
<evidence type="ECO:0000259" key="6">
    <source>
        <dbReference type="Pfam" id="PF07159"/>
    </source>
</evidence>
<keyword evidence="4" id="KW-0472">Membrane</keyword>
<evidence type="ECO:0000256" key="2">
    <source>
        <dbReference type="ARBA" id="ARBA00005778"/>
    </source>
</evidence>
<evidence type="ECO:0000313" key="8">
    <source>
        <dbReference type="Proteomes" id="UP000028990"/>
    </source>
</evidence>
<dbReference type="Proteomes" id="UP000028990">
    <property type="component" value="Unassembled WGS sequence"/>
</dbReference>
<dbReference type="AlphaFoldDB" id="A0A091CZA3"/>
<evidence type="ECO:0000256" key="5">
    <source>
        <dbReference type="ARBA" id="ARBA00023288"/>
    </source>
</evidence>
<keyword evidence="8" id="KW-1185">Reference proteome</keyword>
<dbReference type="InterPro" id="IPR009828">
    <property type="entry name" value="CYRIA/CYRIB_Rac1-bd"/>
</dbReference>
<dbReference type="GO" id="GO:0030833">
    <property type="term" value="P:regulation of actin filament polymerization"/>
    <property type="evidence" value="ECO:0007669"/>
    <property type="project" value="InterPro"/>
</dbReference>
<sequence>MRTNTCHVKIQDPNDEYTTEMLLNKLAVGESFKRNTYIVNQSQESHANAENPKQCHYALCLQKQNPVNRKHHGWPQNDQCLQSHAGNSRVQEQVTSEETLMFCMKVIVGGSSSSMTNHMHPMGAFFKTCRINMKGYIKVLKEQAPDSMEGLLNALRFTTKHLNDESTSKQIPAMLQQEPSLRRGSVC</sequence>
<dbReference type="InterPro" id="IPR039789">
    <property type="entry name" value="CYRI"/>
</dbReference>
<evidence type="ECO:0000256" key="1">
    <source>
        <dbReference type="ARBA" id="ARBA00004635"/>
    </source>
</evidence>
<comment type="subunit">
    <text evidence="3">Interacts with RAC1 (GTP-bound form preferentially).</text>
</comment>
<proteinExistence type="inferred from homology"/>
<reference evidence="7 8" key="1">
    <citation type="submission" date="2013-11" db="EMBL/GenBank/DDBJ databases">
        <title>The Damaraland mole rat (Fukomys damarensis) genome and evolution of African mole rats.</title>
        <authorList>
            <person name="Gladyshev V.N."/>
            <person name="Fang X."/>
        </authorList>
    </citation>
    <scope>NUCLEOTIDE SEQUENCE [LARGE SCALE GENOMIC DNA]</scope>
    <source>
        <tissue evidence="7">Liver</tissue>
    </source>
</reference>
<protein>
    <submittedName>
        <fullName evidence="7">Protein FAM49A</fullName>
    </submittedName>
</protein>
<dbReference type="EMBL" id="KN123659">
    <property type="protein sequence ID" value="KFO24077.1"/>
    <property type="molecule type" value="Genomic_DNA"/>
</dbReference>
<comment type="subcellular location">
    <subcellularLocation>
        <location evidence="1">Membrane</location>
        <topology evidence="1">Lipid-anchor</topology>
    </subcellularLocation>
</comment>
<evidence type="ECO:0000313" key="7">
    <source>
        <dbReference type="EMBL" id="KFO24077.1"/>
    </source>
</evidence>
<feature type="domain" description="CYRIA/CYRIB Rac1 binding" evidence="6">
    <location>
        <begin position="84"/>
        <end position="171"/>
    </location>
</feature>
<comment type="similarity">
    <text evidence="2">Belongs to the CYRI family.</text>
</comment>
<name>A0A091CZA3_FUKDA</name>
<dbReference type="Pfam" id="PF07159">
    <property type="entry name" value="CYRIA-B_Rac1-bd"/>
    <property type="match status" value="1"/>
</dbReference>
<evidence type="ECO:0000256" key="3">
    <source>
        <dbReference type="ARBA" id="ARBA00011307"/>
    </source>
</evidence>
<keyword evidence="5" id="KW-0449">Lipoprotein</keyword>
<accession>A0A091CZA3</accession>
<organism evidence="7 8">
    <name type="scientific">Fukomys damarensis</name>
    <name type="common">Damaraland mole rat</name>
    <name type="synonym">Cryptomys damarensis</name>
    <dbReference type="NCBI Taxonomy" id="885580"/>
    <lineage>
        <taxon>Eukaryota</taxon>
        <taxon>Metazoa</taxon>
        <taxon>Chordata</taxon>
        <taxon>Craniata</taxon>
        <taxon>Vertebrata</taxon>
        <taxon>Euteleostomi</taxon>
        <taxon>Mammalia</taxon>
        <taxon>Eutheria</taxon>
        <taxon>Euarchontoglires</taxon>
        <taxon>Glires</taxon>
        <taxon>Rodentia</taxon>
        <taxon>Hystricomorpha</taxon>
        <taxon>Bathyergidae</taxon>
        <taxon>Fukomys</taxon>
    </lineage>
</organism>
<evidence type="ECO:0000256" key="4">
    <source>
        <dbReference type="ARBA" id="ARBA00023136"/>
    </source>
</evidence>